<reference evidence="1 2" key="2">
    <citation type="submission" date="2018-11" db="EMBL/GenBank/DDBJ databases">
        <authorList>
            <consortium name="Pathogen Informatics"/>
        </authorList>
    </citation>
    <scope>NUCLEOTIDE SEQUENCE [LARGE SCALE GENOMIC DNA]</scope>
    <source>
        <strain evidence="1 2">NST_G2</strain>
    </source>
</reference>
<dbReference type="PANTHER" id="PTHR33395">
    <property type="entry name" value="TRANSCRIPTASE, PUTATIVE-RELATED-RELATED"/>
    <property type="match status" value="1"/>
</dbReference>
<sequence length="230" mass="26055">MDENDVEVVENCENAEHFGRVFASVFTSEPELQLDHVNSAVVNAGPVLEFIVFPEPLVKREQKNLKEAKSSGPDDLPAKVLKELAGELSKALVHIFNLSFESGKLPSAWKTAYIYPIYKSGARSNVNNYRPVCVTSICCKIMESIIQKVTMKFLEENRLLSELQLGNLLTLQHLLYIPKIVLAIIQTKQLFKLPNLLTLPLMVTVFHNNLFHFQILFSPHIIPIILKILF</sequence>
<organism evidence="3">
    <name type="scientific">Schistocephalus solidus</name>
    <name type="common">Tapeworm</name>
    <dbReference type="NCBI Taxonomy" id="70667"/>
    <lineage>
        <taxon>Eukaryota</taxon>
        <taxon>Metazoa</taxon>
        <taxon>Spiralia</taxon>
        <taxon>Lophotrochozoa</taxon>
        <taxon>Platyhelminthes</taxon>
        <taxon>Cestoda</taxon>
        <taxon>Eucestoda</taxon>
        <taxon>Diphyllobothriidea</taxon>
        <taxon>Diphyllobothriidae</taxon>
        <taxon>Schistocephalus</taxon>
    </lineage>
</organism>
<keyword evidence="2" id="KW-1185">Reference proteome</keyword>
<accession>A0A183T477</accession>
<dbReference type="EMBL" id="UYSU01036411">
    <property type="protein sequence ID" value="VDL97660.1"/>
    <property type="molecule type" value="Genomic_DNA"/>
</dbReference>
<dbReference type="Proteomes" id="UP000275846">
    <property type="component" value="Unassembled WGS sequence"/>
</dbReference>
<evidence type="ECO:0000313" key="1">
    <source>
        <dbReference type="EMBL" id="VDL97660.1"/>
    </source>
</evidence>
<proteinExistence type="predicted"/>
<evidence type="ECO:0000313" key="3">
    <source>
        <dbReference type="WBParaSite" id="SSLN_0001170601-mRNA-1"/>
    </source>
</evidence>
<dbReference type="OrthoDB" id="6252708at2759"/>
<dbReference type="PANTHER" id="PTHR33395:SF22">
    <property type="entry name" value="REVERSE TRANSCRIPTASE DOMAIN-CONTAINING PROTEIN"/>
    <property type="match status" value="1"/>
</dbReference>
<protein>
    <submittedName>
        <fullName evidence="3">Reverse transcriptase</fullName>
    </submittedName>
</protein>
<evidence type="ECO:0000313" key="2">
    <source>
        <dbReference type="Proteomes" id="UP000275846"/>
    </source>
</evidence>
<dbReference type="AlphaFoldDB" id="A0A183T477"/>
<gene>
    <name evidence="1" type="ORF">SSLN_LOCUS11275</name>
</gene>
<dbReference type="WBParaSite" id="SSLN_0001170601-mRNA-1">
    <property type="protein sequence ID" value="SSLN_0001170601-mRNA-1"/>
    <property type="gene ID" value="SSLN_0001170601"/>
</dbReference>
<name>A0A183T477_SCHSO</name>
<reference evidence="3" key="1">
    <citation type="submission" date="2016-06" db="UniProtKB">
        <authorList>
            <consortium name="WormBaseParasite"/>
        </authorList>
    </citation>
    <scope>IDENTIFICATION</scope>
</reference>